<gene>
    <name evidence="2" type="ORF">FD16_GL001630</name>
</gene>
<dbReference type="eggNOG" id="ENOG5032RPZ">
    <property type="taxonomic scope" value="Bacteria"/>
</dbReference>
<name>A0A0R1W593_9LACO</name>
<evidence type="ECO:0008006" key="4">
    <source>
        <dbReference type="Google" id="ProtNLM"/>
    </source>
</evidence>
<keyword evidence="1" id="KW-0472">Membrane</keyword>
<keyword evidence="1" id="KW-0812">Transmembrane</keyword>
<dbReference type="Pfam" id="PF16069">
    <property type="entry name" value="DUF4811"/>
    <property type="match status" value="1"/>
</dbReference>
<evidence type="ECO:0000313" key="3">
    <source>
        <dbReference type="Proteomes" id="UP000051820"/>
    </source>
</evidence>
<reference evidence="2 3" key="1">
    <citation type="journal article" date="2015" name="Genome Announc.">
        <title>Expanding the biotechnology potential of lactobacilli through comparative genomics of 213 strains and associated genera.</title>
        <authorList>
            <person name="Sun Z."/>
            <person name="Harris H.M."/>
            <person name="McCann A."/>
            <person name="Guo C."/>
            <person name="Argimon S."/>
            <person name="Zhang W."/>
            <person name="Yang X."/>
            <person name="Jeffery I.B."/>
            <person name="Cooney J.C."/>
            <person name="Kagawa T.F."/>
            <person name="Liu W."/>
            <person name="Song Y."/>
            <person name="Salvetti E."/>
            <person name="Wrobel A."/>
            <person name="Rasinkangas P."/>
            <person name="Parkhill J."/>
            <person name="Rea M.C."/>
            <person name="O'Sullivan O."/>
            <person name="Ritari J."/>
            <person name="Douillard F.P."/>
            <person name="Paul Ross R."/>
            <person name="Yang R."/>
            <person name="Briner A.E."/>
            <person name="Felis G.E."/>
            <person name="de Vos W.M."/>
            <person name="Barrangou R."/>
            <person name="Klaenhammer T.R."/>
            <person name="Caufield P.W."/>
            <person name="Cui Y."/>
            <person name="Zhang H."/>
            <person name="O'Toole P.W."/>
        </authorList>
    </citation>
    <scope>NUCLEOTIDE SEQUENCE [LARGE SCALE GENOMIC DNA]</scope>
    <source>
        <strain evidence="2 3">DSM 5007</strain>
    </source>
</reference>
<feature type="transmembrane region" description="Helical" evidence="1">
    <location>
        <begin position="28"/>
        <end position="48"/>
    </location>
</feature>
<evidence type="ECO:0000256" key="1">
    <source>
        <dbReference type="SAM" id="Phobius"/>
    </source>
</evidence>
<evidence type="ECO:0000313" key="2">
    <source>
        <dbReference type="EMBL" id="KRM12945.1"/>
    </source>
</evidence>
<sequence>MILIILVLAAILFFLAFMFTNRMGTRILAVSLTGIVLIGSCVVMVANYHDHYGMKKVTTQTNQQIYSASGSKLLNLLLYKPVGTSGKNNVYIYDKKQSQKTPSHTKADEYTYNKIKTTNSQTAAVTTNTTRWEYKNDFYADLFMWSGMNHKIVKRVNTFYIPRTWLKLSVSQATKLEKLMKSSAFKTQMTGQGKQYVETELKAAMMKDPQMTAAQQAKLASHLQQQFEIQALKQAIK</sequence>
<protein>
    <recommendedName>
        <fullName evidence="4">DUF4811 domain-containing protein</fullName>
    </recommendedName>
</protein>
<dbReference type="OrthoDB" id="2249491at2"/>
<comment type="caution">
    <text evidence="2">The sequence shown here is derived from an EMBL/GenBank/DDBJ whole genome shotgun (WGS) entry which is preliminary data.</text>
</comment>
<accession>A0A0R1W593</accession>
<dbReference type="RefSeq" id="WP_010621446.1">
    <property type="nucleotide sequence ID" value="NZ_AZGF01000004.1"/>
</dbReference>
<dbReference type="EMBL" id="AZGF01000004">
    <property type="protein sequence ID" value="KRM12945.1"/>
    <property type="molecule type" value="Genomic_DNA"/>
</dbReference>
<dbReference type="Proteomes" id="UP000051820">
    <property type="component" value="Unassembled WGS sequence"/>
</dbReference>
<dbReference type="PATRIC" id="fig|1423807.3.peg.1671"/>
<keyword evidence="1" id="KW-1133">Transmembrane helix</keyword>
<dbReference type="InterPro" id="IPR032083">
    <property type="entry name" value="DUF4811"/>
</dbReference>
<keyword evidence="3" id="KW-1185">Reference proteome</keyword>
<proteinExistence type="predicted"/>
<dbReference type="STRING" id="1423807.FD16_GL001630"/>
<dbReference type="AlphaFoldDB" id="A0A0R1W593"/>
<organism evidence="2 3">
    <name type="scientific">Paucilactobacillus suebicus DSM 5007 = KCTC 3549</name>
    <dbReference type="NCBI Taxonomy" id="1423807"/>
    <lineage>
        <taxon>Bacteria</taxon>
        <taxon>Bacillati</taxon>
        <taxon>Bacillota</taxon>
        <taxon>Bacilli</taxon>
        <taxon>Lactobacillales</taxon>
        <taxon>Lactobacillaceae</taxon>
        <taxon>Paucilactobacillus</taxon>
    </lineage>
</organism>